<accession>A0A073IS43</accession>
<dbReference type="InterPro" id="IPR017900">
    <property type="entry name" value="4Fe4S_Fe_S_CS"/>
</dbReference>
<dbReference type="EMBL" id="JMKI01000006">
    <property type="protein sequence ID" value="KEJ93158.1"/>
    <property type="molecule type" value="Genomic_DNA"/>
</dbReference>
<dbReference type="GO" id="GO:0051536">
    <property type="term" value="F:iron-sulfur cluster binding"/>
    <property type="evidence" value="ECO:0007669"/>
    <property type="project" value="UniProtKB-KW"/>
</dbReference>
<evidence type="ECO:0000256" key="3">
    <source>
        <dbReference type="ARBA" id="ARBA00023014"/>
    </source>
</evidence>
<feature type="domain" description="4Fe-4S ferredoxin-type" evidence="4">
    <location>
        <begin position="1"/>
        <end position="29"/>
    </location>
</feature>
<gene>
    <name evidence="5" type="ORF">EH55_12690</name>
</gene>
<dbReference type="STRING" id="2754.EH55_12690"/>
<keyword evidence="6" id="KW-1185">Reference proteome</keyword>
<comment type="caution">
    <text evidence="5">The sequence shown here is derived from an EMBL/GenBank/DDBJ whole genome shotgun (WGS) entry which is preliminary data.</text>
</comment>
<dbReference type="GeneID" id="90982820"/>
<dbReference type="RefSeq" id="WP_037974497.1">
    <property type="nucleotide sequence ID" value="NZ_JMKI01000006.1"/>
</dbReference>
<dbReference type="Proteomes" id="UP000027665">
    <property type="component" value="Unassembled WGS sequence"/>
</dbReference>
<organism evidence="5 6">
    <name type="scientific">Synergistes jonesii</name>
    <dbReference type="NCBI Taxonomy" id="2754"/>
    <lineage>
        <taxon>Bacteria</taxon>
        <taxon>Thermotogati</taxon>
        <taxon>Synergistota</taxon>
        <taxon>Synergistia</taxon>
        <taxon>Synergistales</taxon>
        <taxon>Synergistaceae</taxon>
        <taxon>Synergistes</taxon>
    </lineage>
</organism>
<proteinExistence type="predicted"/>
<protein>
    <recommendedName>
        <fullName evidence="4">4Fe-4S ferredoxin-type domain-containing protein</fullName>
    </recommendedName>
</protein>
<keyword evidence="1" id="KW-0479">Metal-binding</keyword>
<evidence type="ECO:0000256" key="1">
    <source>
        <dbReference type="ARBA" id="ARBA00022723"/>
    </source>
</evidence>
<evidence type="ECO:0000313" key="5">
    <source>
        <dbReference type="EMBL" id="KEJ93158.1"/>
    </source>
</evidence>
<sequence length="507" mass="54122">MISVNLQKCVGCGICELVCPSSAIKVVDKKAAVNDNCVHCLTCVKYCKPGALAEDAVAEDALLCRNCGVGCRIPRGKLGACKRFRNENGKLELVRPLQIPTNTEVPAEKIATMKPVVSAVGAGAAYPDYKPAPYIVTEKRGGFDVVTVVTEAPVSYSSMMVKIDTNAHIGDEGALVRRSGRVVGIVTTEQYGSHILILGGVNKVKGPDGMFVVKTMAELGNKQKVTLTVDGGCTLELQVGEHPVINGAVDDKMRVGCGGACCGLFARSLAPLVDEAIILDHHITGLFTKHPAGAEQKPYSGVTPVGRLATNGRYFFEHGDGWGGTNIKDPIDAIKDIDMSVAKPGMKILVAETTWRKIALFEVSKEGRPVPVEIPAELEEFRKMAAGCCEDSRVSAMYYAGVGGSARAGVTVDPIQITKAVHRGDATLTIAGAPAYVMPGGGITFLADVEKMIEHPFNYTASPAVLAPIEYTMTVENYKKIKGHVHAMRTKEDVLKEGRFGYTKLKD</sequence>
<dbReference type="InterPro" id="IPR017896">
    <property type="entry name" value="4Fe4S_Fe-S-bd"/>
</dbReference>
<keyword evidence="3" id="KW-0411">Iron-sulfur</keyword>
<dbReference type="OrthoDB" id="9794954at2"/>
<dbReference type="PROSITE" id="PS00198">
    <property type="entry name" value="4FE4S_FER_1"/>
    <property type="match status" value="1"/>
</dbReference>
<dbReference type="GO" id="GO:0046872">
    <property type="term" value="F:metal ion binding"/>
    <property type="evidence" value="ECO:0007669"/>
    <property type="project" value="UniProtKB-KW"/>
</dbReference>
<keyword evidence="2" id="KW-0408">Iron</keyword>
<evidence type="ECO:0000313" key="6">
    <source>
        <dbReference type="Proteomes" id="UP000027665"/>
    </source>
</evidence>
<dbReference type="Gene3D" id="3.30.70.20">
    <property type="match status" value="1"/>
</dbReference>
<dbReference type="eggNOG" id="COG1145">
    <property type="taxonomic scope" value="Bacteria"/>
</dbReference>
<dbReference type="PROSITE" id="PS51379">
    <property type="entry name" value="4FE4S_FER_2"/>
    <property type="match status" value="1"/>
</dbReference>
<name>A0A073IS43_9BACT</name>
<dbReference type="Pfam" id="PF00037">
    <property type="entry name" value="Fer4"/>
    <property type="match status" value="1"/>
</dbReference>
<dbReference type="AlphaFoldDB" id="A0A073IS43"/>
<evidence type="ECO:0000256" key="2">
    <source>
        <dbReference type="ARBA" id="ARBA00023004"/>
    </source>
</evidence>
<reference evidence="5 6" key="1">
    <citation type="submission" date="2014-04" db="EMBL/GenBank/DDBJ databases">
        <title>Draft Genome Sequence of Synergistes jonesii.</title>
        <authorList>
            <person name="Coil D.A."/>
            <person name="Eisen J.A."/>
            <person name="Holland-Moritz H.E."/>
        </authorList>
    </citation>
    <scope>NUCLEOTIDE SEQUENCE [LARGE SCALE GENOMIC DNA]</scope>
    <source>
        <strain evidence="5 6">78-1</strain>
    </source>
</reference>
<dbReference type="SUPFAM" id="SSF54862">
    <property type="entry name" value="4Fe-4S ferredoxins"/>
    <property type="match status" value="1"/>
</dbReference>
<evidence type="ECO:0000259" key="4">
    <source>
        <dbReference type="PROSITE" id="PS51379"/>
    </source>
</evidence>